<dbReference type="Pfam" id="PF05137">
    <property type="entry name" value="PilN"/>
    <property type="match status" value="1"/>
</dbReference>
<dbReference type="EMBL" id="ADLT01000031">
    <property type="protein sequence ID" value="EHO63021.1"/>
    <property type="molecule type" value="Genomic_DNA"/>
</dbReference>
<dbReference type="RefSeq" id="WP_008859559.1">
    <property type="nucleotide sequence ID" value="NZ_JH591188.1"/>
</dbReference>
<name>H1D0C6_9FIRM</name>
<sequence length="470" mass="53646">MNHGEWMKKMTAHPLWQRWQAWRHPGMVCVLLAGKLWAADLKEGRFLRTASVPLEEMTENAVAAAFRALAEQGMKRKEILLLVNFPDLRLENRKYPAMTEEEMVETMYWEEDRLFRTEEPMAPGWEVTSHSPLGWEVHVEAVKKETLSLWEKGAALAGCHVGKALPVTAVPLSEEPHFILYGRKRSAILIFRKDRLLRSRILRREEKGKGALFMERCLANFNIQKGTCFFIPLSDCGREEETFWKERMKEEIEREGENGLLPGSLTMAENFLSDYGGWADMEILFRRLSSGRLTLPLTEKRKSFITEENRTLRAAQGLCLVSLLFFLLAGGEFLSAENRLSALRREEGRLKPQKEQLVEARRTAVRERELEQLLGDLEKKDGRWEEKLVLLAESVPPGIVISSIRQEGDVIHIEGTAQSNERLSLFRNSFSASWGMAARNGSRKADPVTGLVDFTISLKGGNHGPDETHE</sequence>
<protein>
    <submittedName>
        <fullName evidence="1">Uncharacterized protein</fullName>
    </submittedName>
</protein>
<dbReference type="STRING" id="742743.HMPREF9453_01064"/>
<proteinExistence type="predicted"/>
<dbReference type="PANTHER" id="PTHR40278">
    <property type="entry name" value="DNA UTILIZATION PROTEIN HOFN"/>
    <property type="match status" value="1"/>
</dbReference>
<reference evidence="1 2" key="1">
    <citation type="submission" date="2011-11" db="EMBL/GenBank/DDBJ databases">
        <title>The Genome Sequence of Dialister succinatiphilus YIT 11850.</title>
        <authorList>
            <consortium name="The Broad Institute Genome Sequencing Platform"/>
            <person name="Earl A."/>
            <person name="Ward D."/>
            <person name="Feldgarden M."/>
            <person name="Gevers D."/>
            <person name="Morotomi M."/>
            <person name="Young S.K."/>
            <person name="Zeng Q."/>
            <person name="Gargeya S."/>
            <person name="Fitzgerald M."/>
            <person name="Haas B."/>
            <person name="Abouelleil A."/>
            <person name="Alvarado L."/>
            <person name="Arachchi H.M."/>
            <person name="Berlin A."/>
            <person name="Brown A."/>
            <person name="Chapman S.B."/>
            <person name="Dunbar C."/>
            <person name="Gearin G."/>
            <person name="Goldberg J."/>
            <person name="Griggs A."/>
            <person name="Gujja S."/>
            <person name="Heiman D."/>
            <person name="Howarth C."/>
            <person name="Lui A."/>
            <person name="MacDonald P.J.P."/>
            <person name="Montmayeur A."/>
            <person name="Murphy C."/>
            <person name="Neiman D."/>
            <person name="Pearson M."/>
            <person name="Priest M."/>
            <person name="Roberts A."/>
            <person name="Saif S."/>
            <person name="Shea T."/>
            <person name="Sisk P."/>
            <person name="Stolte C."/>
            <person name="Sykes S."/>
            <person name="Wortman J."/>
            <person name="Nusbaum C."/>
            <person name="Birren B."/>
        </authorList>
    </citation>
    <scope>NUCLEOTIDE SEQUENCE [LARGE SCALE GENOMIC DNA]</scope>
    <source>
        <strain evidence="1 2">YIT 11850</strain>
    </source>
</reference>
<gene>
    <name evidence="1" type="ORF">HMPREF9453_01064</name>
</gene>
<accession>H1D0C6</accession>
<organism evidence="1 2">
    <name type="scientific">Dialister succinatiphilus YIT 11850</name>
    <dbReference type="NCBI Taxonomy" id="742743"/>
    <lineage>
        <taxon>Bacteria</taxon>
        <taxon>Bacillati</taxon>
        <taxon>Bacillota</taxon>
        <taxon>Negativicutes</taxon>
        <taxon>Veillonellales</taxon>
        <taxon>Veillonellaceae</taxon>
        <taxon>Dialister</taxon>
    </lineage>
</organism>
<dbReference type="Proteomes" id="UP000003277">
    <property type="component" value="Unassembled WGS sequence"/>
</dbReference>
<dbReference type="InterPro" id="IPR052534">
    <property type="entry name" value="Extracell_DNA_Util/SecSys_Comp"/>
</dbReference>
<evidence type="ECO:0000313" key="1">
    <source>
        <dbReference type="EMBL" id="EHO63021.1"/>
    </source>
</evidence>
<keyword evidence="2" id="KW-1185">Reference proteome</keyword>
<dbReference type="PATRIC" id="fig|742743.3.peg.1083"/>
<comment type="caution">
    <text evidence="1">The sequence shown here is derived from an EMBL/GenBank/DDBJ whole genome shotgun (WGS) entry which is preliminary data.</text>
</comment>
<dbReference type="OrthoDB" id="10017325at2"/>
<dbReference type="AlphaFoldDB" id="H1D0C6"/>
<evidence type="ECO:0000313" key="2">
    <source>
        <dbReference type="Proteomes" id="UP000003277"/>
    </source>
</evidence>
<dbReference type="HOGENOM" id="CLU_581058_0_0_9"/>
<dbReference type="PANTHER" id="PTHR40278:SF1">
    <property type="entry name" value="DNA UTILIZATION PROTEIN HOFN"/>
    <property type="match status" value="1"/>
</dbReference>
<dbReference type="InterPro" id="IPR007813">
    <property type="entry name" value="PilN"/>
</dbReference>